<dbReference type="Proteomes" id="UP000502421">
    <property type="component" value="Chromosome"/>
</dbReference>
<protein>
    <submittedName>
        <fullName evidence="2">Uncharacterized protein</fullName>
    </submittedName>
</protein>
<proteinExistence type="predicted"/>
<evidence type="ECO:0000313" key="2">
    <source>
        <dbReference type="EMBL" id="QJB33783.1"/>
    </source>
</evidence>
<feature type="region of interest" description="Disordered" evidence="1">
    <location>
        <begin position="1"/>
        <end position="28"/>
    </location>
</feature>
<name>A0AAE7D8U7_9BACT</name>
<accession>A0AAE7D8U7</accession>
<reference evidence="3" key="1">
    <citation type="submission" date="2020-04" db="EMBL/GenBank/DDBJ databases">
        <authorList>
            <person name="Kittiwongwattana C."/>
        </authorList>
    </citation>
    <scope>NUCLEOTIDE SEQUENCE [LARGE SCALE GENOMIC DNA]</scope>
    <source>
        <strain evidence="3">1310</strain>
    </source>
</reference>
<dbReference type="EMBL" id="CP051205">
    <property type="protein sequence ID" value="QJB33783.1"/>
    <property type="molecule type" value="Genomic_DNA"/>
</dbReference>
<gene>
    <name evidence="2" type="ORF">HF329_21675</name>
</gene>
<dbReference type="RefSeq" id="WP_168807254.1">
    <property type="nucleotide sequence ID" value="NZ_CP051205.1"/>
</dbReference>
<evidence type="ECO:0000313" key="3">
    <source>
        <dbReference type="Proteomes" id="UP000502421"/>
    </source>
</evidence>
<dbReference type="KEGG" id="coy:HF329_21675"/>
<dbReference type="AlphaFoldDB" id="A0AAE7D8U7"/>
<sequence length="92" mass="10446">MKQQRRPQRQISPEMASRSLARHNDSMDLRLGNAASISRLSREKEKCTPGEMMAAARQQSHGIALIAAPGNAGFNHRRKTAVMWQWKRSCEE</sequence>
<evidence type="ECO:0000256" key="1">
    <source>
        <dbReference type="SAM" id="MobiDB-lite"/>
    </source>
</evidence>
<organism evidence="2 3">
    <name type="scientific">Chitinophaga oryzae</name>
    <dbReference type="NCBI Taxonomy" id="2725414"/>
    <lineage>
        <taxon>Bacteria</taxon>
        <taxon>Pseudomonadati</taxon>
        <taxon>Bacteroidota</taxon>
        <taxon>Chitinophagia</taxon>
        <taxon>Chitinophagales</taxon>
        <taxon>Chitinophagaceae</taxon>
        <taxon>Chitinophaga</taxon>
    </lineage>
</organism>